<gene>
    <name evidence="1" type="ORF">K0M31_004476</name>
</gene>
<dbReference type="AlphaFoldDB" id="A0AA40FXL4"/>
<evidence type="ECO:0000313" key="1">
    <source>
        <dbReference type="EMBL" id="KAK1126855.1"/>
    </source>
</evidence>
<organism evidence="1 2">
    <name type="scientific">Melipona bicolor</name>
    <dbReference type="NCBI Taxonomy" id="60889"/>
    <lineage>
        <taxon>Eukaryota</taxon>
        <taxon>Metazoa</taxon>
        <taxon>Ecdysozoa</taxon>
        <taxon>Arthropoda</taxon>
        <taxon>Hexapoda</taxon>
        <taxon>Insecta</taxon>
        <taxon>Pterygota</taxon>
        <taxon>Neoptera</taxon>
        <taxon>Endopterygota</taxon>
        <taxon>Hymenoptera</taxon>
        <taxon>Apocrita</taxon>
        <taxon>Aculeata</taxon>
        <taxon>Apoidea</taxon>
        <taxon>Anthophila</taxon>
        <taxon>Apidae</taxon>
        <taxon>Melipona</taxon>
    </lineage>
</organism>
<name>A0AA40FXL4_9HYME</name>
<evidence type="ECO:0000313" key="2">
    <source>
        <dbReference type="Proteomes" id="UP001177670"/>
    </source>
</evidence>
<comment type="caution">
    <text evidence="1">The sequence shown here is derived from an EMBL/GenBank/DDBJ whole genome shotgun (WGS) entry which is preliminary data.</text>
</comment>
<feature type="non-terminal residue" evidence="1">
    <location>
        <position position="1"/>
    </location>
</feature>
<protein>
    <submittedName>
        <fullName evidence="1">Uncharacterized protein</fullName>
    </submittedName>
</protein>
<keyword evidence="2" id="KW-1185">Reference proteome</keyword>
<sequence>LRRIDPPLDSNLEARTFRIELKDPLISFDPLSKDSEVVGEKDIEADDYEQSRCPARKEEDIVVAEVRD</sequence>
<dbReference type="Proteomes" id="UP001177670">
    <property type="component" value="Unassembled WGS sequence"/>
</dbReference>
<proteinExistence type="predicted"/>
<reference evidence="1" key="1">
    <citation type="submission" date="2021-10" db="EMBL/GenBank/DDBJ databases">
        <title>Melipona bicolor Genome sequencing and assembly.</title>
        <authorList>
            <person name="Araujo N.S."/>
            <person name="Arias M.C."/>
        </authorList>
    </citation>
    <scope>NUCLEOTIDE SEQUENCE</scope>
    <source>
        <strain evidence="1">USP_2M_L1-L4_2017</strain>
        <tissue evidence="1">Whole body</tissue>
    </source>
</reference>
<accession>A0AA40FXL4</accession>
<dbReference type="EMBL" id="JAHYIQ010000013">
    <property type="protein sequence ID" value="KAK1126855.1"/>
    <property type="molecule type" value="Genomic_DNA"/>
</dbReference>